<accession>A0A0N5B8F6</accession>
<organism evidence="2 3">
    <name type="scientific">Strongyloides papillosus</name>
    <name type="common">Intestinal threadworm</name>
    <dbReference type="NCBI Taxonomy" id="174720"/>
    <lineage>
        <taxon>Eukaryota</taxon>
        <taxon>Metazoa</taxon>
        <taxon>Ecdysozoa</taxon>
        <taxon>Nematoda</taxon>
        <taxon>Chromadorea</taxon>
        <taxon>Rhabditida</taxon>
        <taxon>Tylenchina</taxon>
        <taxon>Panagrolaimomorpha</taxon>
        <taxon>Strongyloidoidea</taxon>
        <taxon>Strongyloididae</taxon>
        <taxon>Strongyloides</taxon>
    </lineage>
</organism>
<evidence type="ECO:0000313" key="2">
    <source>
        <dbReference type="Proteomes" id="UP000046392"/>
    </source>
</evidence>
<feature type="region of interest" description="Disordered" evidence="1">
    <location>
        <begin position="70"/>
        <end position="97"/>
    </location>
</feature>
<dbReference type="WBParaSite" id="SPAL_0000232900.1">
    <property type="protein sequence ID" value="SPAL_0000232900.1"/>
    <property type="gene ID" value="SPAL_0000232900"/>
</dbReference>
<name>A0A0N5B8F6_STREA</name>
<evidence type="ECO:0000313" key="3">
    <source>
        <dbReference type="WBParaSite" id="SPAL_0000232900.1"/>
    </source>
</evidence>
<dbReference type="AlphaFoldDB" id="A0A0N5B8F6"/>
<dbReference type="Proteomes" id="UP000046392">
    <property type="component" value="Unplaced"/>
</dbReference>
<keyword evidence="2" id="KW-1185">Reference proteome</keyword>
<proteinExistence type="predicted"/>
<reference evidence="3" key="1">
    <citation type="submission" date="2017-02" db="UniProtKB">
        <authorList>
            <consortium name="WormBaseParasite"/>
        </authorList>
    </citation>
    <scope>IDENTIFICATION</scope>
</reference>
<protein>
    <submittedName>
        <fullName evidence="3">UBX domain-containing protein</fullName>
    </submittedName>
</protein>
<evidence type="ECO:0000256" key="1">
    <source>
        <dbReference type="SAM" id="MobiDB-lite"/>
    </source>
</evidence>
<sequence>MFMSNLYLLLDLFGDWLNSFFEDNDVSMEIYEEGMEQHQKRYEGILPDGDSTNSQEYCVDEPLFKKKRTLHDGSNVDEDSENTPPLNETFRGVPSSSNNNNTKVIKLEHYLADEFGAKILRIDPDELEECFENCLNGIYLNIKHEDGTVCKYELDITLPEIAVLVRRIIAKIRGHKRGDLKLITENSFYKYQLMPTEDDSLFIGERQLRRRKRRHN</sequence>